<dbReference type="InterPro" id="IPR048647">
    <property type="entry name" value="RlmA_N"/>
</dbReference>
<dbReference type="SUPFAM" id="SSF53335">
    <property type="entry name" value="S-adenosyl-L-methionine-dependent methyltransferases"/>
    <property type="match status" value="1"/>
</dbReference>
<keyword evidence="3" id="KW-0489">Methyltransferase</keyword>
<accession>A0ABU8DNN7</accession>
<dbReference type="Pfam" id="PF21302">
    <property type="entry name" value="Zn_ribbon_RlmA"/>
    <property type="match status" value="1"/>
</dbReference>
<feature type="domain" description="Methyltransferase" evidence="1">
    <location>
        <begin position="95"/>
        <end position="176"/>
    </location>
</feature>
<evidence type="ECO:0000313" key="4">
    <source>
        <dbReference type="Proteomes" id="UP001361570"/>
    </source>
</evidence>
<name>A0ABU8DNN7_9ACTN</name>
<gene>
    <name evidence="3" type="ORF">TEK04_01775</name>
</gene>
<evidence type="ECO:0000259" key="2">
    <source>
        <dbReference type="Pfam" id="PF21302"/>
    </source>
</evidence>
<dbReference type="EMBL" id="JBAPLU010000002">
    <property type="protein sequence ID" value="MEI4270441.1"/>
    <property type="molecule type" value="Genomic_DNA"/>
</dbReference>
<keyword evidence="3" id="KW-0808">Transferase</keyword>
<reference evidence="3 4" key="1">
    <citation type="submission" date="2024-03" db="EMBL/GenBank/DDBJ databases">
        <title>Draft genome sequence of Klenkia sp. LSe6-5.</title>
        <authorList>
            <person name="Duangmal K."/>
            <person name="Chantavorakit T."/>
        </authorList>
    </citation>
    <scope>NUCLEOTIDE SEQUENCE [LARGE SCALE GENOMIC DNA]</scope>
    <source>
        <strain evidence="3 4">LSe6-5</strain>
    </source>
</reference>
<dbReference type="Gene3D" id="3.40.50.150">
    <property type="entry name" value="Vaccinia Virus protein VP39"/>
    <property type="match status" value="1"/>
</dbReference>
<proteinExistence type="predicted"/>
<comment type="caution">
    <text evidence="3">The sequence shown here is derived from an EMBL/GenBank/DDBJ whole genome shotgun (WGS) entry which is preliminary data.</text>
</comment>
<dbReference type="GO" id="GO:0008168">
    <property type="term" value="F:methyltransferase activity"/>
    <property type="evidence" value="ECO:0007669"/>
    <property type="project" value="UniProtKB-KW"/>
</dbReference>
<sequence length="281" mass="28488">MTPPLPPAAVAVLACPVCTAGLAVVGAGLRCAAGHSFDRARQGHVTLLPPTGSPHAGDSAAMVADRVDFLAAGHYAGVTAALAGAVLADGPPRTVLDLGGGTGAHLAGVLDAAPDAVGVVLDVSRYAARRAARAHPRAMAVVADTWAGLPVRDRSVDRVLVVFAPRNGAETARVLRADGRLVVVTPAVDHLAELVGPLGLLRVDPDKADRLADSLSPHLVEVTATAHRQQLLLDRSAVRVLVGMGPHARHLPADALAAAVAGLPEQVAVTVAVDVTTYCPA</sequence>
<dbReference type="GO" id="GO:0032259">
    <property type="term" value="P:methylation"/>
    <property type="evidence" value="ECO:0007669"/>
    <property type="project" value="UniProtKB-KW"/>
</dbReference>
<dbReference type="PIRSF" id="PIRSF018249">
    <property type="entry name" value="MyrA_prd"/>
    <property type="match status" value="1"/>
</dbReference>
<feature type="domain" description="23S rRNA (guanine(745)-N(1))-methyltransferase N-terminal" evidence="2">
    <location>
        <begin position="14"/>
        <end position="49"/>
    </location>
</feature>
<organism evidence="3 4">
    <name type="scientific">Klenkia sesuvii</name>
    <dbReference type="NCBI Taxonomy" id="3103137"/>
    <lineage>
        <taxon>Bacteria</taxon>
        <taxon>Bacillati</taxon>
        <taxon>Actinomycetota</taxon>
        <taxon>Actinomycetes</taxon>
        <taxon>Geodermatophilales</taxon>
        <taxon>Geodermatophilaceae</taxon>
        <taxon>Klenkia</taxon>
    </lineage>
</organism>
<dbReference type="InterPro" id="IPR041698">
    <property type="entry name" value="Methyltransf_25"/>
</dbReference>
<dbReference type="Proteomes" id="UP001361570">
    <property type="component" value="Unassembled WGS sequence"/>
</dbReference>
<dbReference type="Pfam" id="PF13649">
    <property type="entry name" value="Methyltransf_25"/>
    <property type="match status" value="1"/>
</dbReference>
<dbReference type="RefSeq" id="WP_336402589.1">
    <property type="nucleotide sequence ID" value="NZ_JBAPLU010000002.1"/>
</dbReference>
<evidence type="ECO:0000313" key="3">
    <source>
        <dbReference type="EMBL" id="MEI4270441.1"/>
    </source>
</evidence>
<dbReference type="InterPro" id="IPR029063">
    <property type="entry name" value="SAM-dependent_MTases_sf"/>
</dbReference>
<protein>
    <submittedName>
        <fullName evidence="3">23S rRNA methyltransferase</fullName>
    </submittedName>
</protein>
<keyword evidence="4" id="KW-1185">Reference proteome</keyword>
<evidence type="ECO:0000259" key="1">
    <source>
        <dbReference type="Pfam" id="PF13649"/>
    </source>
</evidence>
<dbReference type="InterPro" id="IPR016718">
    <property type="entry name" value="rRNA_m1G-MeTrfase_A_prd"/>
</dbReference>